<dbReference type="InterPro" id="IPR029058">
    <property type="entry name" value="AB_hydrolase_fold"/>
</dbReference>
<accession>A0ABT6M3A0</accession>
<gene>
    <name evidence="1" type="ORF">M2283_010356</name>
</gene>
<dbReference type="Proteomes" id="UP001160499">
    <property type="component" value="Unassembled WGS sequence"/>
</dbReference>
<evidence type="ECO:0000313" key="2">
    <source>
        <dbReference type="Proteomes" id="UP001160499"/>
    </source>
</evidence>
<evidence type="ECO:0000313" key="1">
    <source>
        <dbReference type="EMBL" id="MDH6223003.1"/>
    </source>
</evidence>
<sequence>MTKPMPDRRAAYADITVPCHVVSFAHDLVAPPVYGRELADSIPGVTFDVVDDAGHFGSLGAVGHASKIISRRFAIADTRVGKPRTLRRQT</sequence>
<reference evidence="1 2" key="1">
    <citation type="submission" date="2023-04" db="EMBL/GenBank/DDBJ databases">
        <title>Forest soil microbial communities from Buena Vista Peninsula, Colon Province, Panama.</title>
        <authorList>
            <person name="Bouskill N."/>
        </authorList>
    </citation>
    <scope>NUCLEOTIDE SEQUENCE [LARGE SCALE GENOMIC DNA]</scope>
    <source>
        <strain evidence="1 2">GGS1</strain>
    </source>
</reference>
<name>A0ABT6M3A0_9ACTN</name>
<organism evidence="1 2">
    <name type="scientific">Streptomyces pseudovenezuelae</name>
    <dbReference type="NCBI Taxonomy" id="67350"/>
    <lineage>
        <taxon>Bacteria</taxon>
        <taxon>Bacillati</taxon>
        <taxon>Actinomycetota</taxon>
        <taxon>Actinomycetes</taxon>
        <taxon>Kitasatosporales</taxon>
        <taxon>Streptomycetaceae</taxon>
        <taxon>Streptomyces</taxon>
        <taxon>Streptomyces aurantiacus group</taxon>
    </lineage>
</organism>
<protein>
    <submittedName>
        <fullName evidence="1">Pimeloyl-ACP methyl ester carboxylesterase</fullName>
    </submittedName>
</protein>
<dbReference type="Gene3D" id="3.40.50.1820">
    <property type="entry name" value="alpha/beta hydrolase"/>
    <property type="match status" value="1"/>
</dbReference>
<comment type="caution">
    <text evidence="1">The sequence shown here is derived from an EMBL/GenBank/DDBJ whole genome shotgun (WGS) entry which is preliminary data.</text>
</comment>
<dbReference type="SUPFAM" id="SSF53474">
    <property type="entry name" value="alpha/beta-Hydrolases"/>
    <property type="match status" value="1"/>
</dbReference>
<proteinExistence type="predicted"/>
<keyword evidence="2" id="KW-1185">Reference proteome</keyword>
<dbReference type="EMBL" id="JARXVH010000068">
    <property type="protein sequence ID" value="MDH6223003.1"/>
    <property type="molecule type" value="Genomic_DNA"/>
</dbReference>
<dbReference type="RefSeq" id="WP_280883557.1">
    <property type="nucleotide sequence ID" value="NZ_JARXVH010000068.1"/>
</dbReference>